<name>A0A286CYY7_9GAMM</name>
<keyword evidence="1" id="KW-0812">Transmembrane</keyword>
<organism evidence="2 3">
    <name type="scientific">Pseudoxanthomonas wuyuanensis</name>
    <dbReference type="NCBI Taxonomy" id="1073196"/>
    <lineage>
        <taxon>Bacteria</taxon>
        <taxon>Pseudomonadati</taxon>
        <taxon>Pseudomonadota</taxon>
        <taxon>Gammaproteobacteria</taxon>
        <taxon>Lysobacterales</taxon>
        <taxon>Lysobacteraceae</taxon>
        <taxon>Pseudoxanthomonas</taxon>
    </lineage>
</organism>
<keyword evidence="3" id="KW-1185">Reference proteome</keyword>
<keyword evidence="1" id="KW-0472">Membrane</keyword>
<reference evidence="2 3" key="1">
    <citation type="submission" date="2017-09" db="EMBL/GenBank/DDBJ databases">
        <authorList>
            <person name="Ehlers B."/>
            <person name="Leendertz F.H."/>
        </authorList>
    </citation>
    <scope>NUCLEOTIDE SEQUENCE [LARGE SCALE GENOMIC DNA]</scope>
    <source>
        <strain evidence="2 3">CGMCC 1.10978</strain>
    </source>
</reference>
<proteinExistence type="predicted"/>
<evidence type="ECO:0000313" key="3">
    <source>
        <dbReference type="Proteomes" id="UP000219374"/>
    </source>
</evidence>
<dbReference type="AlphaFoldDB" id="A0A286CYY7"/>
<keyword evidence="1" id="KW-1133">Transmembrane helix</keyword>
<sequence length="179" mass="19686">MGAIDFRRLTWAVNRWFLMRGKLAWLISAVWLVLTTQVLLLAMSLLRLASIDQEQGVAAIVAAVDVAPPTDEPFPAFSERFALTAQALSKLKAGEIAPGKIKFAYDPIQDSRVIRQTATVAMNANWQELGPMLDSAQAIGRTAYLSRLRLAREDAGQSELKAEIQVTIAYRDVEEAGAQ</sequence>
<dbReference type="Proteomes" id="UP000219374">
    <property type="component" value="Unassembled WGS sequence"/>
</dbReference>
<protein>
    <submittedName>
        <fullName evidence="2">Uncharacterized protein</fullName>
    </submittedName>
</protein>
<gene>
    <name evidence="2" type="ORF">SAMN06296416_101746</name>
</gene>
<evidence type="ECO:0000256" key="1">
    <source>
        <dbReference type="SAM" id="Phobius"/>
    </source>
</evidence>
<evidence type="ECO:0000313" key="2">
    <source>
        <dbReference type="EMBL" id="SOD51620.1"/>
    </source>
</evidence>
<dbReference type="EMBL" id="OCND01000001">
    <property type="protein sequence ID" value="SOD51620.1"/>
    <property type="molecule type" value="Genomic_DNA"/>
</dbReference>
<accession>A0A286CYY7</accession>
<feature type="transmembrane region" description="Helical" evidence="1">
    <location>
        <begin position="23"/>
        <end position="46"/>
    </location>
</feature>